<accession>A0AAQ3PNJ8</accession>
<dbReference type="Proteomes" id="UP001341281">
    <property type="component" value="Chromosome 01"/>
</dbReference>
<evidence type="ECO:0000256" key="1">
    <source>
        <dbReference type="SAM" id="MobiDB-lite"/>
    </source>
</evidence>
<reference evidence="2 3" key="1">
    <citation type="submission" date="2024-02" db="EMBL/GenBank/DDBJ databases">
        <title>High-quality chromosome-scale genome assembly of Pensacola bahiagrass (Paspalum notatum Flugge var. saurae).</title>
        <authorList>
            <person name="Vega J.M."/>
            <person name="Podio M."/>
            <person name="Orjuela J."/>
            <person name="Siena L.A."/>
            <person name="Pessino S.C."/>
            <person name="Combes M.C."/>
            <person name="Mariac C."/>
            <person name="Albertini E."/>
            <person name="Pupilli F."/>
            <person name="Ortiz J.P.A."/>
            <person name="Leblanc O."/>
        </authorList>
    </citation>
    <scope>NUCLEOTIDE SEQUENCE [LARGE SCALE GENOMIC DNA]</scope>
    <source>
        <strain evidence="2">R1</strain>
        <tissue evidence="2">Leaf</tissue>
    </source>
</reference>
<feature type="compositionally biased region" description="Polar residues" evidence="1">
    <location>
        <begin position="16"/>
        <end position="37"/>
    </location>
</feature>
<evidence type="ECO:0000313" key="3">
    <source>
        <dbReference type="Proteomes" id="UP001341281"/>
    </source>
</evidence>
<protein>
    <submittedName>
        <fullName evidence="2">Uncharacterized protein</fullName>
    </submittedName>
</protein>
<feature type="region of interest" description="Disordered" evidence="1">
    <location>
        <begin position="1"/>
        <end position="69"/>
    </location>
</feature>
<keyword evidence="3" id="KW-1185">Reference proteome</keyword>
<evidence type="ECO:0000313" key="2">
    <source>
        <dbReference type="EMBL" id="WVZ50151.1"/>
    </source>
</evidence>
<name>A0AAQ3PNJ8_PASNO</name>
<gene>
    <name evidence="2" type="ORF">U9M48_001437</name>
</gene>
<dbReference type="EMBL" id="CP144745">
    <property type="protein sequence ID" value="WVZ50151.1"/>
    <property type="molecule type" value="Genomic_DNA"/>
</dbReference>
<organism evidence="2 3">
    <name type="scientific">Paspalum notatum var. saurae</name>
    <dbReference type="NCBI Taxonomy" id="547442"/>
    <lineage>
        <taxon>Eukaryota</taxon>
        <taxon>Viridiplantae</taxon>
        <taxon>Streptophyta</taxon>
        <taxon>Embryophyta</taxon>
        <taxon>Tracheophyta</taxon>
        <taxon>Spermatophyta</taxon>
        <taxon>Magnoliopsida</taxon>
        <taxon>Liliopsida</taxon>
        <taxon>Poales</taxon>
        <taxon>Poaceae</taxon>
        <taxon>PACMAD clade</taxon>
        <taxon>Panicoideae</taxon>
        <taxon>Andropogonodae</taxon>
        <taxon>Paspaleae</taxon>
        <taxon>Paspalinae</taxon>
        <taxon>Paspalum</taxon>
    </lineage>
</organism>
<dbReference type="AlphaFoldDB" id="A0AAQ3PNJ8"/>
<sequence>MTPQGSQPPQGWMPTTAPNFNTWMQSPHQHYGSQGSASRPRGPTPDAEGNDELAGSGGASGHNSQSLQE</sequence>
<proteinExistence type="predicted"/>